<keyword evidence="3" id="KW-1185">Reference proteome</keyword>
<dbReference type="InterPro" id="IPR008775">
    <property type="entry name" value="Phytyl_CoA_dOase-like"/>
</dbReference>
<sequence>LPFGLLQPSLTRSLQDFGGLGTVVKLSLGDGSRFSSPPIFIDSRAGDAKVLDSAPDGEEPGVTANIMPEHVLDVIEGRMHAQHAFGKRAKPPCQGFFPSCFAPGGRPGLVTDADQLGHEGLPEPTENLAQIKCDLRDWGYAFVKNALSPDQVRILRTAVEEQAAGERAAGVAHMDSAHSDQPNQRVWNLPNKGDEFLDLLNHPLVDAVMPWFLGNAFKIHSMSANIVHRTNTGIYMHRDQMGLTPETIDHAYLLNAIWYLVDVTEERGATRVYPGSHNQNVSPPNFTHKGGSIPATAPAGSVLLLDSRTWHSTGVNTEGSTRPVILQAFCRFFVQSMENYPSLLDEETKAKLSDRQLGLLGFPVPVREGQPPQAYTAYSRPGAEAGKLRAPDEA</sequence>
<name>A0A2P5HZY8_DIAHE</name>
<dbReference type="PANTHER" id="PTHR37563">
    <property type="entry name" value="PHYTANOYL-COA DIOXYGENASE FAMILY PROTEIN (AFU_ORTHOLOGUE AFUA_2G03330)"/>
    <property type="match status" value="1"/>
</dbReference>
<dbReference type="Pfam" id="PF05721">
    <property type="entry name" value="PhyH"/>
    <property type="match status" value="1"/>
</dbReference>
<gene>
    <name evidence="2" type="ORF">DHEL01_v205781</name>
</gene>
<dbReference type="STRING" id="158607.A0A2P5HZY8"/>
<feature type="region of interest" description="Disordered" evidence="1">
    <location>
        <begin position="362"/>
        <end position="394"/>
    </location>
</feature>
<reference evidence="2" key="1">
    <citation type="submission" date="2017-09" db="EMBL/GenBank/DDBJ databases">
        <title>Polyketide synthases of a Diaporthe helianthi virulent isolate.</title>
        <authorList>
            <person name="Baroncelli R."/>
        </authorList>
    </citation>
    <scope>NUCLEOTIDE SEQUENCE [LARGE SCALE GENOMIC DNA]</scope>
    <source>
        <strain evidence="2">7/96</strain>
    </source>
</reference>
<dbReference type="GO" id="GO:0051213">
    <property type="term" value="F:dioxygenase activity"/>
    <property type="evidence" value="ECO:0007669"/>
    <property type="project" value="UniProtKB-KW"/>
</dbReference>
<protein>
    <submittedName>
        <fullName evidence="2">Phytanoyl-CoA dioxygenase</fullName>
    </submittedName>
</protein>
<evidence type="ECO:0000256" key="1">
    <source>
        <dbReference type="SAM" id="MobiDB-lite"/>
    </source>
</evidence>
<dbReference type="AlphaFoldDB" id="A0A2P5HZY8"/>
<dbReference type="Gene3D" id="2.60.120.620">
    <property type="entry name" value="q2cbj1_9rhob like domain"/>
    <property type="match status" value="1"/>
</dbReference>
<dbReference type="OrthoDB" id="445007at2759"/>
<keyword evidence="2" id="KW-0560">Oxidoreductase</keyword>
<keyword evidence="2" id="KW-0223">Dioxygenase</keyword>
<comment type="caution">
    <text evidence="2">The sequence shown here is derived from an EMBL/GenBank/DDBJ whole genome shotgun (WGS) entry which is preliminary data.</text>
</comment>
<feature type="non-terminal residue" evidence="2">
    <location>
        <position position="1"/>
    </location>
</feature>
<dbReference type="SUPFAM" id="SSF51197">
    <property type="entry name" value="Clavaminate synthase-like"/>
    <property type="match status" value="1"/>
</dbReference>
<proteinExistence type="predicted"/>
<dbReference type="PANTHER" id="PTHR37563:SF2">
    <property type="entry name" value="PHYTANOYL-COA DIOXYGENASE FAMILY PROTEIN (AFU_ORTHOLOGUE AFUA_2G03330)"/>
    <property type="match status" value="1"/>
</dbReference>
<dbReference type="Proteomes" id="UP000094444">
    <property type="component" value="Unassembled WGS sequence"/>
</dbReference>
<evidence type="ECO:0000313" key="3">
    <source>
        <dbReference type="Proteomes" id="UP000094444"/>
    </source>
</evidence>
<dbReference type="InterPro" id="IPR051961">
    <property type="entry name" value="Fungal_Metabolite_Diox"/>
</dbReference>
<dbReference type="InParanoid" id="A0A2P5HZY8"/>
<organism evidence="2 3">
    <name type="scientific">Diaporthe helianthi</name>
    <dbReference type="NCBI Taxonomy" id="158607"/>
    <lineage>
        <taxon>Eukaryota</taxon>
        <taxon>Fungi</taxon>
        <taxon>Dikarya</taxon>
        <taxon>Ascomycota</taxon>
        <taxon>Pezizomycotina</taxon>
        <taxon>Sordariomycetes</taxon>
        <taxon>Sordariomycetidae</taxon>
        <taxon>Diaporthales</taxon>
        <taxon>Diaporthaceae</taxon>
        <taxon>Diaporthe</taxon>
    </lineage>
</organism>
<accession>A0A2P5HZY8</accession>
<evidence type="ECO:0000313" key="2">
    <source>
        <dbReference type="EMBL" id="POS75828.1"/>
    </source>
</evidence>
<dbReference type="EMBL" id="MAVT02000439">
    <property type="protein sequence ID" value="POS75828.1"/>
    <property type="molecule type" value="Genomic_DNA"/>
</dbReference>